<accession>F0LN69</accession>
<dbReference type="eggNOG" id="arCOG14122">
    <property type="taxonomic scope" value="Archaea"/>
</dbReference>
<name>F0LN69_THEBM</name>
<dbReference type="PATRIC" id="fig|391623.17.peg.2229"/>
<dbReference type="AlphaFoldDB" id="F0LN69"/>
<geneLocation type="plasmid" evidence="1 2">
    <name>pTBMP1</name>
</geneLocation>
<dbReference type="EMBL" id="CP002373">
    <property type="protein sequence ID" value="ADT85208.1"/>
    <property type="molecule type" value="Genomic_DNA"/>
</dbReference>
<dbReference type="RefSeq" id="WP_013747430.1">
    <property type="nucleotide sequence ID" value="NC_015471.1"/>
</dbReference>
<gene>
    <name evidence="1" type="ordered locus">TERMP_02235</name>
</gene>
<dbReference type="KEGG" id="tba:TERMP_02235"/>
<dbReference type="HOGENOM" id="CLU_3113230_0_0_2"/>
<protein>
    <submittedName>
        <fullName evidence="1">Uncharacterized protein</fullName>
    </submittedName>
</protein>
<proteinExistence type="predicted"/>
<keyword evidence="1" id="KW-0614">Plasmid</keyword>
<dbReference type="GeneID" id="44120416"/>
<reference evidence="1 2" key="1">
    <citation type="journal article" date="2011" name="J. Bacteriol.">
        <title>Complete genome sequence of the hyperthermophilic, piezophilic, heterotrophic, and carboxydotrophic archaeon Thermococcus barophilus MP.</title>
        <authorList>
            <person name="Vannier P."/>
            <person name="Marteinsson V.T."/>
            <person name="Fridjonsson O.H."/>
            <person name="Oger P."/>
            <person name="Jebbar M."/>
        </authorList>
    </citation>
    <scope>NUCLEOTIDE SEQUENCE [LARGE SCALE GENOMIC DNA]</scope>
    <source>
        <strain evidence="2">DSM 11836 / MP</strain>
    </source>
</reference>
<evidence type="ECO:0000313" key="2">
    <source>
        <dbReference type="Proteomes" id="UP000007478"/>
    </source>
</evidence>
<sequence length="52" mass="6002">MIMEPIKIIAGFLLWVVLLLFLLALGRSFWKALVELLADVCEEVEKRRKDDG</sequence>
<evidence type="ECO:0000313" key="1">
    <source>
        <dbReference type="EMBL" id="ADT85208.1"/>
    </source>
</evidence>
<keyword evidence="2" id="KW-1185">Reference proteome</keyword>
<organism evidence="1 2">
    <name type="scientific">Thermococcus barophilus (strain DSM 11836 / MP)</name>
    <dbReference type="NCBI Taxonomy" id="391623"/>
    <lineage>
        <taxon>Archaea</taxon>
        <taxon>Methanobacteriati</taxon>
        <taxon>Methanobacteriota</taxon>
        <taxon>Thermococci</taxon>
        <taxon>Thermococcales</taxon>
        <taxon>Thermococcaceae</taxon>
        <taxon>Thermococcus</taxon>
    </lineage>
</organism>
<dbReference type="Proteomes" id="UP000007478">
    <property type="component" value="Plasmid pTBMP1"/>
</dbReference>